<dbReference type="InterPro" id="IPR005814">
    <property type="entry name" value="Aminotrans_3"/>
</dbReference>
<dbReference type="GO" id="GO:0004015">
    <property type="term" value="F:adenosylmethionine-8-amino-7-oxononanoate transaminase activity"/>
    <property type="evidence" value="ECO:0007669"/>
    <property type="project" value="UniProtKB-EC"/>
</dbReference>
<name>A0A0W0XXA5_9GAMM</name>
<keyword evidence="5 11" id="KW-0808">Transferase</keyword>
<dbReference type="NCBIfam" id="TIGR00508">
    <property type="entry name" value="bioA"/>
    <property type="match status" value="1"/>
</dbReference>
<dbReference type="PROSITE" id="PS00600">
    <property type="entry name" value="AA_TRANSFER_CLASS_3"/>
    <property type="match status" value="1"/>
</dbReference>
<sequence>MIKSPIFLSTENYIMVNIAQVIAKDLNHIWHPCMQMKEFETYPPLVVHEARGSYLYTDQGRLIDGISSWWCKSLGHGHPAIVDAIRQQLQYFEQVIAANTTHPLLAEFGEKIAEITNKQHVFFASDGSSAVEIAMKLALHAMQIRGEKERNQFIALRHAYHGETLATISVSDLGLYKKPYEGYGVKCHFIQEVPYVQGRFDPLWDDSEAAWQAILPQLEKVKHQTCAVLVEPLVQGAGGMLCYSADFLKKLAQWANDNRIYFIADEIMTGMGRTGQWLACQWAGVEPDLVCLSKGLTAGALPLSCVLIDHDVYTLFYDDYASGNSFLHSHTHSGNALAVSAALAAIKVMEAEGIPEQARALGELMHALMLDIAETTGKLSQVRSLGAIVAADMESLPGQRISQRFYQEACRHGALLRPLGNTLYWLPPLNAEEKTIRQLAEITLNSLYGVYK</sequence>
<keyword evidence="7" id="KW-0093">Biotin biosynthesis</keyword>
<dbReference type="STRING" id="458.Lrub_0520"/>
<comment type="cofactor">
    <cofactor evidence="1">
        <name>pyridoxal 5'-phosphate</name>
        <dbReference type="ChEBI" id="CHEBI:597326"/>
    </cofactor>
</comment>
<keyword evidence="4 11" id="KW-0032">Aminotransferase</keyword>
<comment type="similarity">
    <text evidence="10">Belongs to the class-III pyridoxal-phosphate-dependent aminotransferase family.</text>
</comment>
<dbReference type="GO" id="GO:0030170">
    <property type="term" value="F:pyridoxal phosphate binding"/>
    <property type="evidence" value="ECO:0007669"/>
    <property type="project" value="InterPro"/>
</dbReference>
<dbReference type="InterPro" id="IPR015422">
    <property type="entry name" value="PyrdxlP-dep_Trfase_small"/>
</dbReference>
<evidence type="ECO:0000256" key="5">
    <source>
        <dbReference type="ARBA" id="ARBA00022679"/>
    </source>
</evidence>
<comment type="caution">
    <text evidence="11">The sequence shown here is derived from an EMBL/GenBank/DDBJ whole genome shotgun (WGS) entry which is preliminary data.</text>
</comment>
<dbReference type="PATRIC" id="fig|458.5.peg.538"/>
<dbReference type="InterPro" id="IPR015424">
    <property type="entry name" value="PyrdxlP-dep_Trfase"/>
</dbReference>
<evidence type="ECO:0000256" key="1">
    <source>
        <dbReference type="ARBA" id="ARBA00001933"/>
    </source>
</evidence>
<comment type="pathway">
    <text evidence="2">Cofactor biosynthesis; biotin biosynthesis; 7,8-diaminononanoate from 8-amino-7-oxononanoate (SAM route): step 1/1.</text>
</comment>
<organism evidence="11 12">
    <name type="scientific">Legionella rubrilucens</name>
    <dbReference type="NCBI Taxonomy" id="458"/>
    <lineage>
        <taxon>Bacteria</taxon>
        <taxon>Pseudomonadati</taxon>
        <taxon>Pseudomonadota</taxon>
        <taxon>Gammaproteobacteria</taxon>
        <taxon>Legionellales</taxon>
        <taxon>Legionellaceae</taxon>
        <taxon>Legionella</taxon>
    </lineage>
</organism>
<dbReference type="CDD" id="cd00610">
    <property type="entry name" value="OAT_like"/>
    <property type="match status" value="1"/>
</dbReference>
<evidence type="ECO:0000256" key="7">
    <source>
        <dbReference type="ARBA" id="ARBA00022756"/>
    </source>
</evidence>
<evidence type="ECO:0000256" key="10">
    <source>
        <dbReference type="RuleBase" id="RU003560"/>
    </source>
</evidence>
<evidence type="ECO:0000313" key="12">
    <source>
        <dbReference type="Proteomes" id="UP000054608"/>
    </source>
</evidence>
<dbReference type="GO" id="GO:0004141">
    <property type="term" value="F:dethiobiotin synthase activity"/>
    <property type="evidence" value="ECO:0007669"/>
    <property type="project" value="TreeGrafter"/>
</dbReference>
<reference evidence="11 12" key="1">
    <citation type="submission" date="2015-11" db="EMBL/GenBank/DDBJ databases">
        <title>Genomic analysis of 38 Legionella species identifies large and diverse effector repertoires.</title>
        <authorList>
            <person name="Burstein D."/>
            <person name="Amaro F."/>
            <person name="Zusman T."/>
            <person name="Lifshitz Z."/>
            <person name="Cohen O."/>
            <person name="Gilbert J.A."/>
            <person name="Pupko T."/>
            <person name="Shuman H.A."/>
            <person name="Segal G."/>
        </authorList>
    </citation>
    <scope>NUCLEOTIDE SEQUENCE [LARGE SCALE GENOMIC DNA]</scope>
    <source>
        <strain evidence="11 12">WA-270A-C2</strain>
    </source>
</reference>
<dbReference type="UniPathway" id="UPA00078"/>
<accession>A0A0W0XXA5</accession>
<proteinExistence type="inferred from homology"/>
<dbReference type="PIRSF" id="PIRSF000521">
    <property type="entry name" value="Transaminase_4ab_Lys_Orn"/>
    <property type="match status" value="1"/>
</dbReference>
<dbReference type="EC" id="2.6.1.62" evidence="3"/>
<evidence type="ECO:0000256" key="3">
    <source>
        <dbReference type="ARBA" id="ARBA00013009"/>
    </source>
</evidence>
<dbReference type="Proteomes" id="UP000054608">
    <property type="component" value="Unassembled WGS sequence"/>
</dbReference>
<evidence type="ECO:0000256" key="2">
    <source>
        <dbReference type="ARBA" id="ARBA00005063"/>
    </source>
</evidence>
<keyword evidence="12" id="KW-1185">Reference proteome</keyword>
<dbReference type="EMBL" id="LNYT01000006">
    <property type="protein sequence ID" value="KTD49421.1"/>
    <property type="molecule type" value="Genomic_DNA"/>
</dbReference>
<gene>
    <name evidence="11" type="primary">bioA</name>
    <name evidence="11" type="ORF">Lrub_0520</name>
</gene>
<evidence type="ECO:0000256" key="6">
    <source>
        <dbReference type="ARBA" id="ARBA00022691"/>
    </source>
</evidence>
<protein>
    <recommendedName>
        <fullName evidence="3">adenosylmethionine--8-amino-7-oxononanoate transaminase</fullName>
        <ecNumber evidence="3">2.6.1.62</ecNumber>
    </recommendedName>
</protein>
<dbReference type="PANTHER" id="PTHR42684:SF3">
    <property type="entry name" value="ADENOSYLMETHIONINE-8-AMINO-7-OXONONANOATE AMINOTRANSFERASE"/>
    <property type="match status" value="1"/>
</dbReference>
<dbReference type="InterPro" id="IPR049704">
    <property type="entry name" value="Aminotrans_3_PPA_site"/>
</dbReference>
<dbReference type="Gene3D" id="3.40.640.10">
    <property type="entry name" value="Type I PLP-dependent aspartate aminotransferase-like (Major domain)"/>
    <property type="match status" value="1"/>
</dbReference>
<dbReference type="AlphaFoldDB" id="A0A0W0XXA5"/>
<dbReference type="InterPro" id="IPR005815">
    <property type="entry name" value="BioA"/>
</dbReference>
<keyword evidence="6" id="KW-0949">S-adenosyl-L-methionine</keyword>
<dbReference type="GO" id="GO:0009102">
    <property type="term" value="P:biotin biosynthetic process"/>
    <property type="evidence" value="ECO:0007669"/>
    <property type="project" value="UniProtKB-UniPathway"/>
</dbReference>
<evidence type="ECO:0000256" key="4">
    <source>
        <dbReference type="ARBA" id="ARBA00022576"/>
    </source>
</evidence>
<dbReference type="Pfam" id="PF00202">
    <property type="entry name" value="Aminotran_3"/>
    <property type="match status" value="1"/>
</dbReference>
<comment type="catalytic activity">
    <reaction evidence="9">
        <text>(8S)-8-amino-7-oxononanoate + S-adenosyl-L-methionine = S-adenosyl-4-methylsulfanyl-2-oxobutanoate + (7R,8S)-7,8-diammoniononanoate</text>
        <dbReference type="Rhea" id="RHEA:16861"/>
        <dbReference type="ChEBI" id="CHEBI:16490"/>
        <dbReference type="ChEBI" id="CHEBI:59789"/>
        <dbReference type="ChEBI" id="CHEBI:149468"/>
        <dbReference type="ChEBI" id="CHEBI:149469"/>
        <dbReference type="EC" id="2.6.1.62"/>
    </reaction>
</comment>
<keyword evidence="8 10" id="KW-0663">Pyridoxal phosphate</keyword>
<evidence type="ECO:0000313" key="11">
    <source>
        <dbReference type="EMBL" id="KTD49421.1"/>
    </source>
</evidence>
<dbReference type="PANTHER" id="PTHR42684">
    <property type="entry name" value="ADENOSYLMETHIONINE-8-AMINO-7-OXONONANOATE AMINOTRANSFERASE"/>
    <property type="match status" value="1"/>
</dbReference>
<evidence type="ECO:0000256" key="8">
    <source>
        <dbReference type="ARBA" id="ARBA00022898"/>
    </source>
</evidence>
<dbReference type="Gene3D" id="3.90.1150.10">
    <property type="entry name" value="Aspartate Aminotransferase, domain 1"/>
    <property type="match status" value="1"/>
</dbReference>
<evidence type="ECO:0000256" key="9">
    <source>
        <dbReference type="ARBA" id="ARBA00048449"/>
    </source>
</evidence>
<dbReference type="InterPro" id="IPR015421">
    <property type="entry name" value="PyrdxlP-dep_Trfase_major"/>
</dbReference>
<dbReference type="SUPFAM" id="SSF53383">
    <property type="entry name" value="PLP-dependent transferases"/>
    <property type="match status" value="1"/>
</dbReference>